<keyword evidence="2" id="KW-1185">Reference proteome</keyword>
<evidence type="ECO:0000313" key="2">
    <source>
        <dbReference type="Proteomes" id="UP000198609"/>
    </source>
</evidence>
<proteinExistence type="predicted"/>
<protein>
    <submittedName>
        <fullName evidence="1">Uncharacterized protein</fullName>
    </submittedName>
</protein>
<evidence type="ECO:0000313" key="1">
    <source>
        <dbReference type="EMBL" id="SEB56482.1"/>
    </source>
</evidence>
<dbReference type="Proteomes" id="UP000198609">
    <property type="component" value="Unassembled WGS sequence"/>
</dbReference>
<dbReference type="EMBL" id="FNST01000002">
    <property type="protein sequence ID" value="SEB56482.1"/>
    <property type="molecule type" value="Genomic_DNA"/>
</dbReference>
<sequence>MSLGRGFGKRKVAKNLVMDLEDAGCRARFLIRDLDGKFPWQPIQQRPKGVNIPIKRLNWATPAGDEATGVTWCGTR</sequence>
<accession>A0A1H4KEW4</accession>
<name>A0A1H4KEW4_STRMJ</name>
<gene>
    <name evidence="1" type="ORF">SAMN04490356_0616</name>
</gene>
<dbReference type="AlphaFoldDB" id="A0A1H4KEW4"/>
<reference evidence="2" key="1">
    <citation type="submission" date="2016-10" db="EMBL/GenBank/DDBJ databases">
        <authorList>
            <person name="Varghese N."/>
            <person name="Submissions S."/>
        </authorList>
    </citation>
    <scope>NUCLEOTIDE SEQUENCE [LARGE SCALE GENOMIC DNA]</scope>
    <source>
        <strain evidence="2">DSM 40318</strain>
    </source>
</reference>
<organism evidence="1 2">
    <name type="scientific">Streptomyces melanosporofaciens</name>
    <dbReference type="NCBI Taxonomy" id="67327"/>
    <lineage>
        <taxon>Bacteria</taxon>
        <taxon>Bacillati</taxon>
        <taxon>Actinomycetota</taxon>
        <taxon>Actinomycetes</taxon>
        <taxon>Kitasatosporales</taxon>
        <taxon>Streptomycetaceae</taxon>
        <taxon>Streptomyces</taxon>
        <taxon>Streptomyces violaceusniger group</taxon>
    </lineage>
</organism>